<evidence type="ECO:0000313" key="2">
    <source>
        <dbReference type="EMBL" id="QDS72145.1"/>
    </source>
</evidence>
<name>A0A517L935_9PEZI</name>
<protein>
    <submittedName>
        <fullName evidence="2">Uncharacterized protein</fullName>
    </submittedName>
</protein>
<proteinExistence type="predicted"/>
<keyword evidence="1" id="KW-0472">Membrane</keyword>
<gene>
    <name evidence="2" type="ORF">FKW77_004260</name>
</gene>
<sequence length="780" mass="89869">MIDASQLSPVLVVLISQLGTWLQHQYREKHCWGRRRRDRVVDPAYHLEISAEDDKLLGQLRDAIRFIDSMTNFTECAAKLLADPSAYTQWRWNGSVKLIEKNATTQISYEGCKAICGTGNAWYPWSESSATITTWLLPIVGMFLQAPFESNAFWSTVLAIARWIGNPMTSLSYIFWNISISGKCALMVDMAVGYDDKFLSDNFTHIRDSFYILMTMNQFAMKPEVSSHKQEAEGLLRIVLFSKDLQLHGTQESLKDYRHNLAKALRRRRKRGVVPVFVSTAWFLFSLAISIQSAFGLLGNNAEAHELALGLLLGWMPIMIMAGIVDRNPFSIDDVRKPLNKLISVVCDSLQDDALVSIFLTTLEASDEETEQMRERVYEIKAVAGYLQNDFFAKFAGQGRARWHYGCAHSILSDIENVWIADRGRDWLRDESEARTKLVLGSNDRGLFWFDFRELWQVSAAFIAVLASCLGAFVLSYFTPTVGLGCRSLGYLIFLCISTCLLILEFVFWWLTSDERAEKLSSMERRPTWIEQVGMVEQAEHAVGMFRRAQSWGAVQRNRMEHFLSDYISTVYSMRYHRSIRHDKKEKIRTRLLKYFERTHSYSTRQWLHRLFFVPAEVFNTTWLIYIVLAQTFGAYTNCNCVTSRYGFDGGYIDLSQAGTTTNKYVLYYWSAGTALSCAILGLGLIYVVTEWCLQSHISTETVKNARRGLRKTRWFRRCMYWPRRISRKVIVSVNNLFAALYSIPKQSRQKTLFWSKDVTFEYPTHHFLSSMAQRQASSP</sequence>
<accession>A0A517L935</accession>
<keyword evidence="1" id="KW-0812">Transmembrane</keyword>
<feature type="transmembrane region" description="Helical" evidence="1">
    <location>
        <begin position="273"/>
        <end position="295"/>
    </location>
</feature>
<dbReference type="Proteomes" id="UP000316270">
    <property type="component" value="Chromosome 7"/>
</dbReference>
<keyword evidence="1" id="KW-1133">Transmembrane helix</keyword>
<dbReference type="EMBL" id="CP042191">
    <property type="protein sequence ID" value="QDS72145.1"/>
    <property type="molecule type" value="Genomic_DNA"/>
</dbReference>
<evidence type="ECO:0000256" key="1">
    <source>
        <dbReference type="SAM" id="Phobius"/>
    </source>
</evidence>
<evidence type="ECO:0000313" key="3">
    <source>
        <dbReference type="Proteomes" id="UP000316270"/>
    </source>
</evidence>
<feature type="transmembrane region" description="Helical" evidence="1">
    <location>
        <begin position="307"/>
        <end position="325"/>
    </location>
</feature>
<feature type="transmembrane region" description="Helical" evidence="1">
    <location>
        <begin position="490"/>
        <end position="511"/>
    </location>
</feature>
<feature type="transmembrane region" description="Helical" evidence="1">
    <location>
        <begin position="455"/>
        <end position="478"/>
    </location>
</feature>
<keyword evidence="3" id="KW-1185">Reference proteome</keyword>
<dbReference type="AlphaFoldDB" id="A0A517L935"/>
<feature type="transmembrane region" description="Helical" evidence="1">
    <location>
        <begin position="607"/>
        <end position="629"/>
    </location>
</feature>
<dbReference type="OrthoDB" id="5392263at2759"/>
<organism evidence="2 3">
    <name type="scientific">Venturia effusa</name>
    <dbReference type="NCBI Taxonomy" id="50376"/>
    <lineage>
        <taxon>Eukaryota</taxon>
        <taxon>Fungi</taxon>
        <taxon>Dikarya</taxon>
        <taxon>Ascomycota</taxon>
        <taxon>Pezizomycotina</taxon>
        <taxon>Dothideomycetes</taxon>
        <taxon>Pleosporomycetidae</taxon>
        <taxon>Venturiales</taxon>
        <taxon>Venturiaceae</taxon>
        <taxon>Venturia</taxon>
    </lineage>
</organism>
<feature type="transmembrane region" description="Helical" evidence="1">
    <location>
        <begin position="667"/>
        <end position="689"/>
    </location>
</feature>
<reference evidence="2 3" key="1">
    <citation type="submission" date="2019-07" db="EMBL/GenBank/DDBJ databases">
        <title>Finished genome of Venturia effusa.</title>
        <authorList>
            <person name="Young C.A."/>
            <person name="Cox M.P."/>
            <person name="Ganley A.R.D."/>
            <person name="David W.J."/>
        </authorList>
    </citation>
    <scope>NUCLEOTIDE SEQUENCE [LARGE SCALE GENOMIC DNA]</scope>
    <source>
        <strain evidence="3">albino</strain>
    </source>
</reference>